<sequence length="343" mass="39244">MQFKVYLEILYFHLYITAFVVISSISPIIIIWYGFSEIMKGRFTIGGLIAFNYLTRYLFTPAHSLFESIINIQKSIAAVERNFEILELPSEKDGEKEIKIKEGEIVFENVSFSYDGKVNVLENVSFKVKKGGKVAIVGRTGAGKSTLVSLILRFYEPQSGRILIDNQDIKYAKLRSLRKYISIVSQNEFLFSDTIRENIRFGNPNATDEEVEKAAKLSYCNDFIKKLPNGYETKIGERGMNLSGGECQRISIARAILKDPKILILDEATSAVDSETENKIQKALEHLMRERVILIIAHRLSTIVNADKILVFENGKLVEEGSYEELYKNNEVYRNLFDRQYLN</sequence>
<feature type="transmembrane region" description="Helical" evidence="8">
    <location>
        <begin position="12"/>
        <end position="35"/>
    </location>
</feature>
<keyword evidence="7 8" id="KW-0472">Membrane</keyword>
<dbReference type="InterPro" id="IPR017871">
    <property type="entry name" value="ABC_transporter-like_CS"/>
</dbReference>
<organism evidence="11">
    <name type="scientific">candidate division WOR-3 bacterium</name>
    <dbReference type="NCBI Taxonomy" id="2052148"/>
    <lineage>
        <taxon>Bacteria</taxon>
        <taxon>Bacteria division WOR-3</taxon>
    </lineage>
</organism>
<evidence type="ECO:0000256" key="2">
    <source>
        <dbReference type="ARBA" id="ARBA00022448"/>
    </source>
</evidence>
<dbReference type="PANTHER" id="PTHR43394:SF1">
    <property type="entry name" value="ATP-BINDING CASSETTE SUB-FAMILY B MEMBER 10, MITOCHONDRIAL"/>
    <property type="match status" value="1"/>
</dbReference>
<feature type="domain" description="ABC transporter" evidence="9">
    <location>
        <begin position="105"/>
        <end position="339"/>
    </location>
</feature>
<evidence type="ECO:0000256" key="4">
    <source>
        <dbReference type="ARBA" id="ARBA00022741"/>
    </source>
</evidence>
<dbReference type="InterPro" id="IPR039421">
    <property type="entry name" value="Type_1_exporter"/>
</dbReference>
<comment type="caution">
    <text evidence="11">The sequence shown here is derived from an EMBL/GenBank/DDBJ whole genome shotgun (WGS) entry which is preliminary data.</text>
</comment>
<dbReference type="EMBL" id="DTHG01000067">
    <property type="protein sequence ID" value="HGW91946.1"/>
    <property type="molecule type" value="Genomic_DNA"/>
</dbReference>
<dbReference type="Gene3D" id="3.40.50.300">
    <property type="entry name" value="P-loop containing nucleotide triphosphate hydrolases"/>
    <property type="match status" value="1"/>
</dbReference>
<dbReference type="GO" id="GO:0005886">
    <property type="term" value="C:plasma membrane"/>
    <property type="evidence" value="ECO:0007669"/>
    <property type="project" value="UniProtKB-SubCell"/>
</dbReference>
<dbReference type="InterPro" id="IPR027417">
    <property type="entry name" value="P-loop_NTPase"/>
</dbReference>
<keyword evidence="3 8" id="KW-0812">Transmembrane</keyword>
<dbReference type="SUPFAM" id="SSF52540">
    <property type="entry name" value="P-loop containing nucleoside triphosphate hydrolases"/>
    <property type="match status" value="1"/>
</dbReference>
<dbReference type="Pfam" id="PF00005">
    <property type="entry name" value="ABC_tran"/>
    <property type="match status" value="1"/>
</dbReference>
<dbReference type="PROSITE" id="PS50893">
    <property type="entry name" value="ABC_TRANSPORTER_2"/>
    <property type="match status" value="1"/>
</dbReference>
<dbReference type="Gene3D" id="1.20.1560.10">
    <property type="entry name" value="ABC transporter type 1, transmembrane domain"/>
    <property type="match status" value="1"/>
</dbReference>
<gene>
    <name evidence="11" type="ORF">ENV67_05330</name>
</gene>
<accession>A0A7C4YG64</accession>
<dbReference type="GO" id="GO:0016887">
    <property type="term" value="F:ATP hydrolysis activity"/>
    <property type="evidence" value="ECO:0007669"/>
    <property type="project" value="InterPro"/>
</dbReference>
<dbReference type="AlphaFoldDB" id="A0A7C4YG64"/>
<comment type="subcellular location">
    <subcellularLocation>
        <location evidence="1">Cell membrane</location>
        <topology evidence="1">Multi-pass membrane protein</topology>
    </subcellularLocation>
</comment>
<evidence type="ECO:0000313" key="11">
    <source>
        <dbReference type="EMBL" id="HGW91946.1"/>
    </source>
</evidence>
<dbReference type="InterPro" id="IPR011527">
    <property type="entry name" value="ABC1_TM_dom"/>
</dbReference>
<name>A0A7C4YG64_UNCW3</name>
<dbReference type="PROSITE" id="PS00211">
    <property type="entry name" value="ABC_TRANSPORTER_1"/>
    <property type="match status" value="1"/>
</dbReference>
<dbReference type="SUPFAM" id="SSF90123">
    <property type="entry name" value="ABC transporter transmembrane region"/>
    <property type="match status" value="1"/>
</dbReference>
<evidence type="ECO:0000259" key="10">
    <source>
        <dbReference type="PROSITE" id="PS50929"/>
    </source>
</evidence>
<feature type="domain" description="ABC transmembrane type-1" evidence="10">
    <location>
        <begin position="14"/>
        <end position="74"/>
    </location>
</feature>
<evidence type="ECO:0000256" key="1">
    <source>
        <dbReference type="ARBA" id="ARBA00004651"/>
    </source>
</evidence>
<dbReference type="SMART" id="SM00382">
    <property type="entry name" value="AAA"/>
    <property type="match status" value="1"/>
</dbReference>
<dbReference type="InterPro" id="IPR036640">
    <property type="entry name" value="ABC1_TM_sf"/>
</dbReference>
<evidence type="ECO:0000256" key="7">
    <source>
        <dbReference type="ARBA" id="ARBA00023136"/>
    </source>
</evidence>
<evidence type="ECO:0000256" key="6">
    <source>
        <dbReference type="ARBA" id="ARBA00022989"/>
    </source>
</evidence>
<evidence type="ECO:0000256" key="3">
    <source>
        <dbReference type="ARBA" id="ARBA00022692"/>
    </source>
</evidence>
<keyword evidence="4" id="KW-0547">Nucleotide-binding</keyword>
<protein>
    <submittedName>
        <fullName evidence="11">ABC transporter ATP-binding protein</fullName>
    </submittedName>
</protein>
<proteinExistence type="predicted"/>
<keyword evidence="5 11" id="KW-0067">ATP-binding</keyword>
<dbReference type="PROSITE" id="PS50929">
    <property type="entry name" value="ABC_TM1F"/>
    <property type="match status" value="1"/>
</dbReference>
<evidence type="ECO:0000256" key="8">
    <source>
        <dbReference type="SAM" id="Phobius"/>
    </source>
</evidence>
<dbReference type="PANTHER" id="PTHR43394">
    <property type="entry name" value="ATP-DEPENDENT PERMEASE MDL1, MITOCHONDRIAL"/>
    <property type="match status" value="1"/>
</dbReference>
<evidence type="ECO:0000259" key="9">
    <source>
        <dbReference type="PROSITE" id="PS50893"/>
    </source>
</evidence>
<evidence type="ECO:0000256" key="5">
    <source>
        <dbReference type="ARBA" id="ARBA00022840"/>
    </source>
</evidence>
<dbReference type="InterPro" id="IPR003439">
    <property type="entry name" value="ABC_transporter-like_ATP-bd"/>
</dbReference>
<reference evidence="11" key="1">
    <citation type="journal article" date="2020" name="mSystems">
        <title>Genome- and Community-Level Interaction Insights into Carbon Utilization and Element Cycling Functions of Hydrothermarchaeota in Hydrothermal Sediment.</title>
        <authorList>
            <person name="Zhou Z."/>
            <person name="Liu Y."/>
            <person name="Xu W."/>
            <person name="Pan J."/>
            <person name="Luo Z.H."/>
            <person name="Li M."/>
        </authorList>
    </citation>
    <scope>NUCLEOTIDE SEQUENCE [LARGE SCALE GENOMIC DNA]</scope>
    <source>
        <strain evidence="11">SpSt-780</strain>
    </source>
</reference>
<keyword evidence="6 8" id="KW-1133">Transmembrane helix</keyword>
<dbReference type="FunFam" id="3.40.50.300:FF:000287">
    <property type="entry name" value="Multidrug ABC transporter ATP-binding protein"/>
    <property type="match status" value="1"/>
</dbReference>
<dbReference type="GO" id="GO:0005524">
    <property type="term" value="F:ATP binding"/>
    <property type="evidence" value="ECO:0007669"/>
    <property type="project" value="UniProtKB-KW"/>
</dbReference>
<keyword evidence="2" id="KW-0813">Transport</keyword>
<dbReference type="InterPro" id="IPR003593">
    <property type="entry name" value="AAA+_ATPase"/>
</dbReference>
<dbReference type="GO" id="GO:0015421">
    <property type="term" value="F:ABC-type oligopeptide transporter activity"/>
    <property type="evidence" value="ECO:0007669"/>
    <property type="project" value="TreeGrafter"/>
</dbReference>